<feature type="transmembrane region" description="Helical" evidence="1">
    <location>
        <begin position="47"/>
        <end position="66"/>
    </location>
</feature>
<name>A0ABT8CV04_9FLAO</name>
<organism evidence="2 3">
    <name type="scientific">Paenimyroides ceti</name>
    <dbReference type="NCBI Taxonomy" id="395087"/>
    <lineage>
        <taxon>Bacteria</taxon>
        <taxon>Pseudomonadati</taxon>
        <taxon>Bacteroidota</taxon>
        <taxon>Flavobacteriia</taxon>
        <taxon>Flavobacteriales</taxon>
        <taxon>Flavobacteriaceae</taxon>
        <taxon>Paenimyroides</taxon>
    </lineage>
</organism>
<keyword evidence="1" id="KW-0472">Membrane</keyword>
<accession>A0ABT8CV04</accession>
<keyword evidence="1" id="KW-1133">Transmembrane helix</keyword>
<dbReference type="RefSeq" id="WP_290364204.1">
    <property type="nucleotide sequence ID" value="NZ_JAUFQU010000001.1"/>
</dbReference>
<feature type="transmembrane region" description="Helical" evidence="1">
    <location>
        <begin position="20"/>
        <end position="41"/>
    </location>
</feature>
<protein>
    <submittedName>
        <fullName evidence="2">Uncharacterized protein</fullName>
    </submittedName>
</protein>
<reference evidence="3" key="1">
    <citation type="journal article" date="2019" name="Int. J. Syst. Evol. Microbiol.">
        <title>The Global Catalogue of Microorganisms (GCM) 10K type strain sequencing project: providing services to taxonomists for standard genome sequencing and annotation.</title>
        <authorList>
            <consortium name="The Broad Institute Genomics Platform"/>
            <consortium name="The Broad Institute Genome Sequencing Center for Infectious Disease"/>
            <person name="Wu L."/>
            <person name="Ma J."/>
        </authorList>
    </citation>
    <scope>NUCLEOTIDE SEQUENCE [LARGE SCALE GENOMIC DNA]</scope>
    <source>
        <strain evidence="3">CECT 7184</strain>
    </source>
</reference>
<dbReference type="Proteomes" id="UP001242368">
    <property type="component" value="Unassembled WGS sequence"/>
</dbReference>
<dbReference type="EMBL" id="JAUFQU010000001">
    <property type="protein sequence ID" value="MDN3708334.1"/>
    <property type="molecule type" value="Genomic_DNA"/>
</dbReference>
<evidence type="ECO:0000313" key="2">
    <source>
        <dbReference type="EMBL" id="MDN3708334.1"/>
    </source>
</evidence>
<proteinExistence type="predicted"/>
<keyword evidence="3" id="KW-1185">Reference proteome</keyword>
<sequence length="183" mass="21248">MASYRIFHPIEKHRFPKDIYLLSLSVLTSCFALFCFINPPVKSGLKLIVLLVCTASWMMLFLQWFVNDKTVDFRKGVFKGLLTLEKDRIICDDKTYLIKDIENISITNSDYKYKHQRCKIFGPRLSIGTKNVITLQLKNKTLVKAFFQQEHDNQIVASEQELISYFQEGILGKKNLINLIGSF</sequence>
<keyword evidence="1" id="KW-0812">Transmembrane</keyword>
<dbReference type="PROSITE" id="PS51257">
    <property type="entry name" value="PROKAR_LIPOPROTEIN"/>
    <property type="match status" value="1"/>
</dbReference>
<evidence type="ECO:0000313" key="3">
    <source>
        <dbReference type="Proteomes" id="UP001242368"/>
    </source>
</evidence>
<comment type="caution">
    <text evidence="2">The sequence shown here is derived from an EMBL/GenBank/DDBJ whole genome shotgun (WGS) entry which is preliminary data.</text>
</comment>
<evidence type="ECO:0000256" key="1">
    <source>
        <dbReference type="SAM" id="Phobius"/>
    </source>
</evidence>
<gene>
    <name evidence="2" type="ORF">QW060_14615</name>
</gene>